<keyword evidence="2" id="KW-0285">Flavoprotein</keyword>
<gene>
    <name evidence="7" type="ORF">GCM10022222_34290</name>
</gene>
<sequence>MEIIVAGGGLVGLVAGAVLRAQQHDVTVLERAPEIRAAGAGIGLWPNALAVLDTLHIGAAVREMGSTIETWFFDSRGTRVRAPGFTDADHTFSLIPRAPLNTLLAEAVGADCIRLGAGVSAHTEHTDRVEVHLDTGETLTADLLIGADGVHSAVRAGMLPGTSALDHVGHHAWRAVVPAGGEPPEGTVLTIGENRTRGGYARIGDGHTMWMINQFDSAPLSGTKREQALARVGDLTASGWQDELVGMIERTPEDVIIHNQIKYVPPLPRWNSDRVVLIGDAAHGLSPHIAAGGTLGIEDVGVLRTSLAGQPDLATALDSFASQRIPRFQEVERHARNVEQAADTAQFAQRYAGFSHWMRTTAPGAGNHPAVRHNGTDDGTVSRDQTRRTQRAGARGRAGRG</sequence>
<feature type="domain" description="FAD-binding" evidence="6">
    <location>
        <begin position="2"/>
        <end position="333"/>
    </location>
</feature>
<dbReference type="Gene3D" id="3.50.50.60">
    <property type="entry name" value="FAD/NAD(P)-binding domain"/>
    <property type="match status" value="1"/>
</dbReference>
<name>A0ABP6W8G3_9PSEU</name>
<dbReference type="InterPro" id="IPR002938">
    <property type="entry name" value="FAD-bd"/>
</dbReference>
<protein>
    <submittedName>
        <fullName evidence="7">FAD-dependent monooxygenase</fullName>
    </submittedName>
</protein>
<feature type="compositionally biased region" description="Basic and acidic residues" evidence="5">
    <location>
        <begin position="374"/>
        <end position="387"/>
    </location>
</feature>
<comment type="caution">
    <text evidence="7">The sequence shown here is derived from an EMBL/GenBank/DDBJ whole genome shotgun (WGS) entry which is preliminary data.</text>
</comment>
<proteinExistence type="predicted"/>
<evidence type="ECO:0000256" key="5">
    <source>
        <dbReference type="SAM" id="MobiDB-lite"/>
    </source>
</evidence>
<evidence type="ECO:0000259" key="6">
    <source>
        <dbReference type="Pfam" id="PF01494"/>
    </source>
</evidence>
<dbReference type="PANTHER" id="PTHR46496:SF1">
    <property type="entry name" value="ZEAXANTHIN EPOXIDASE, CHLOROPLASTIC"/>
    <property type="match status" value="1"/>
</dbReference>
<evidence type="ECO:0000256" key="3">
    <source>
        <dbReference type="ARBA" id="ARBA00022827"/>
    </source>
</evidence>
<evidence type="ECO:0000313" key="7">
    <source>
        <dbReference type="EMBL" id="GAA3547835.1"/>
    </source>
</evidence>
<organism evidence="7 8">
    <name type="scientific">Amycolatopsis ultiminotia</name>
    <dbReference type="NCBI Taxonomy" id="543629"/>
    <lineage>
        <taxon>Bacteria</taxon>
        <taxon>Bacillati</taxon>
        <taxon>Actinomycetota</taxon>
        <taxon>Actinomycetes</taxon>
        <taxon>Pseudonocardiales</taxon>
        <taxon>Pseudonocardiaceae</taxon>
        <taxon>Amycolatopsis</taxon>
    </lineage>
</organism>
<keyword evidence="8" id="KW-1185">Reference proteome</keyword>
<evidence type="ECO:0000256" key="2">
    <source>
        <dbReference type="ARBA" id="ARBA00022630"/>
    </source>
</evidence>
<comment type="cofactor">
    <cofactor evidence="1">
        <name>FAD</name>
        <dbReference type="ChEBI" id="CHEBI:57692"/>
    </cofactor>
</comment>
<dbReference type="GO" id="GO:0004497">
    <property type="term" value="F:monooxygenase activity"/>
    <property type="evidence" value="ECO:0007669"/>
    <property type="project" value="UniProtKB-KW"/>
</dbReference>
<keyword evidence="7" id="KW-0503">Monooxygenase</keyword>
<evidence type="ECO:0000313" key="8">
    <source>
        <dbReference type="Proteomes" id="UP001500689"/>
    </source>
</evidence>
<dbReference type="Pfam" id="PF01494">
    <property type="entry name" value="FAD_binding_3"/>
    <property type="match status" value="1"/>
</dbReference>
<accession>A0ABP6W8G3</accession>
<feature type="region of interest" description="Disordered" evidence="5">
    <location>
        <begin position="360"/>
        <end position="401"/>
    </location>
</feature>
<dbReference type="EMBL" id="BAAAZN010000006">
    <property type="protein sequence ID" value="GAA3547835.1"/>
    <property type="molecule type" value="Genomic_DNA"/>
</dbReference>
<dbReference type="SUPFAM" id="SSF51905">
    <property type="entry name" value="FAD/NAD(P)-binding domain"/>
    <property type="match status" value="1"/>
</dbReference>
<dbReference type="Proteomes" id="UP001500689">
    <property type="component" value="Unassembled WGS sequence"/>
</dbReference>
<reference evidence="8" key="1">
    <citation type="journal article" date="2019" name="Int. J. Syst. Evol. Microbiol.">
        <title>The Global Catalogue of Microorganisms (GCM) 10K type strain sequencing project: providing services to taxonomists for standard genome sequencing and annotation.</title>
        <authorList>
            <consortium name="The Broad Institute Genomics Platform"/>
            <consortium name="The Broad Institute Genome Sequencing Center for Infectious Disease"/>
            <person name="Wu L."/>
            <person name="Ma J."/>
        </authorList>
    </citation>
    <scope>NUCLEOTIDE SEQUENCE [LARGE SCALE GENOMIC DNA]</scope>
    <source>
        <strain evidence="8">JCM 16898</strain>
    </source>
</reference>
<keyword evidence="4" id="KW-0560">Oxidoreductase</keyword>
<dbReference type="InterPro" id="IPR036188">
    <property type="entry name" value="FAD/NAD-bd_sf"/>
</dbReference>
<dbReference type="PANTHER" id="PTHR46496">
    <property type="match status" value="1"/>
</dbReference>
<dbReference type="RefSeq" id="WP_344860836.1">
    <property type="nucleotide sequence ID" value="NZ_BAAAZN010000006.1"/>
</dbReference>
<evidence type="ECO:0000256" key="4">
    <source>
        <dbReference type="ARBA" id="ARBA00023002"/>
    </source>
</evidence>
<evidence type="ECO:0000256" key="1">
    <source>
        <dbReference type="ARBA" id="ARBA00001974"/>
    </source>
</evidence>
<keyword evidence="3" id="KW-0274">FAD</keyword>
<dbReference type="PRINTS" id="PR00420">
    <property type="entry name" value="RNGMNOXGNASE"/>
</dbReference>